<dbReference type="PANTHER" id="PTHR39579">
    <property type="entry name" value="INNER MEMBRANE PROTEIN YHCB"/>
    <property type="match status" value="1"/>
</dbReference>
<evidence type="ECO:0000256" key="1">
    <source>
        <dbReference type="ARBA" id="ARBA00004377"/>
    </source>
</evidence>
<sequence>MNANLPWEMQLALAAVIGLLAGLLIMWLLMRKSSAKQKAHDALVQQFGDYRQKVDRHFADTATAVDELNRSYQKVIQHLSNGAQDLMGKEALQAQLAQRSNKAVTVSYLAAAAVEPLAQESDVQAAVQAAAVLPAHQEIVPPHVDPEEQEPVSEVPVTDAPPIIDTETDTLLHQPDEVPPRDVTPPKA</sequence>
<evidence type="ECO:0000256" key="11">
    <source>
        <dbReference type="ARBA" id="ARBA00035703"/>
    </source>
</evidence>
<keyword evidence="4" id="KW-0132">Cell division</keyword>
<evidence type="ECO:0000313" key="16">
    <source>
        <dbReference type="Proteomes" id="UP000829817"/>
    </source>
</evidence>
<feature type="transmembrane region" description="Helical" evidence="14">
    <location>
        <begin position="12"/>
        <end position="30"/>
    </location>
</feature>
<feature type="region of interest" description="Disordered" evidence="13">
    <location>
        <begin position="141"/>
        <end position="188"/>
    </location>
</feature>
<evidence type="ECO:0000256" key="6">
    <source>
        <dbReference type="ARBA" id="ARBA00022960"/>
    </source>
</evidence>
<keyword evidence="8 14" id="KW-0472">Membrane</keyword>
<evidence type="ECO:0000256" key="14">
    <source>
        <dbReference type="SAM" id="Phobius"/>
    </source>
</evidence>
<evidence type="ECO:0000256" key="13">
    <source>
        <dbReference type="SAM" id="MobiDB-lite"/>
    </source>
</evidence>
<keyword evidence="3" id="KW-0997">Cell inner membrane</keyword>
<keyword evidence="16" id="KW-1185">Reference proteome</keyword>
<keyword evidence="5 14" id="KW-0812">Transmembrane</keyword>
<proteinExistence type="inferred from homology"/>
<gene>
    <name evidence="15" type="ORF">LVJ83_02745</name>
</gene>
<dbReference type="EMBL" id="CP091508">
    <property type="protein sequence ID" value="UOO82411.1"/>
    <property type="molecule type" value="Genomic_DNA"/>
</dbReference>
<comment type="subcellular location">
    <subcellularLocation>
        <location evidence="1">Cell inner membrane</location>
        <topology evidence="1">Single-pass membrane protein</topology>
    </subcellularLocation>
</comment>
<evidence type="ECO:0000256" key="3">
    <source>
        <dbReference type="ARBA" id="ARBA00022519"/>
    </source>
</evidence>
<keyword evidence="6" id="KW-0133">Cell shape</keyword>
<keyword evidence="2" id="KW-1003">Cell membrane</keyword>
<organism evidence="15 16">
    <name type="scientific">Uruburuella testudinis</name>
    <dbReference type="NCBI Taxonomy" id="1282863"/>
    <lineage>
        <taxon>Bacteria</taxon>
        <taxon>Pseudomonadati</taxon>
        <taxon>Pseudomonadota</taxon>
        <taxon>Betaproteobacteria</taxon>
        <taxon>Neisseriales</taxon>
        <taxon>Neisseriaceae</taxon>
        <taxon>Uruburuella</taxon>
    </lineage>
</organism>
<dbReference type="RefSeq" id="WP_244786088.1">
    <property type="nucleotide sequence ID" value="NZ_CP091508.1"/>
</dbReference>
<dbReference type="Pfam" id="PF06295">
    <property type="entry name" value="ZapG-like"/>
    <property type="match status" value="1"/>
</dbReference>
<dbReference type="Proteomes" id="UP000829817">
    <property type="component" value="Chromosome"/>
</dbReference>
<reference evidence="15 16" key="1">
    <citation type="journal article" date="2022" name="Res Sq">
        <title>Evolution of multicellular longitudinally dividing oral cavity symbionts (Neisseriaceae).</title>
        <authorList>
            <person name="Nyongesa S."/>
            <person name="Weber P."/>
            <person name="Bernet E."/>
            <person name="Pullido F."/>
            <person name="Nieckarz M."/>
            <person name="Delaby M."/>
            <person name="Nieves C."/>
            <person name="Viehboeck T."/>
            <person name="Krause N."/>
            <person name="Rivera-Millot A."/>
            <person name="Nakamura A."/>
            <person name="Vischer N."/>
            <person name="VanNieuwenhze M."/>
            <person name="Brun Y."/>
            <person name="Cava F."/>
            <person name="Bulgheresi S."/>
            <person name="Veyrier F."/>
        </authorList>
    </citation>
    <scope>NUCLEOTIDE SEQUENCE [LARGE SCALE GENOMIC DNA]</scope>
    <source>
        <strain evidence="15 16">CCUG 63373m</strain>
    </source>
</reference>
<evidence type="ECO:0000256" key="8">
    <source>
        <dbReference type="ARBA" id="ARBA00023136"/>
    </source>
</evidence>
<accession>A0ABY4DTP2</accession>
<evidence type="ECO:0000256" key="9">
    <source>
        <dbReference type="ARBA" id="ARBA00023306"/>
    </source>
</evidence>
<evidence type="ECO:0000256" key="4">
    <source>
        <dbReference type="ARBA" id="ARBA00022618"/>
    </source>
</evidence>
<evidence type="ECO:0000256" key="7">
    <source>
        <dbReference type="ARBA" id="ARBA00022989"/>
    </source>
</evidence>
<evidence type="ECO:0000256" key="5">
    <source>
        <dbReference type="ARBA" id="ARBA00022692"/>
    </source>
</evidence>
<evidence type="ECO:0000256" key="10">
    <source>
        <dbReference type="ARBA" id="ARBA00035657"/>
    </source>
</evidence>
<dbReference type="PANTHER" id="PTHR39579:SF1">
    <property type="entry name" value="INNER MEMBRANE PROTEIN YHCB"/>
    <property type="match status" value="1"/>
</dbReference>
<evidence type="ECO:0000256" key="2">
    <source>
        <dbReference type="ARBA" id="ARBA00022475"/>
    </source>
</evidence>
<protein>
    <recommendedName>
        <fullName evidence="11">Z-ring associated protein G</fullName>
    </recommendedName>
    <alternativeName>
        <fullName evidence="12">Cell division protein ZapG</fullName>
    </alternativeName>
</protein>
<dbReference type="InterPro" id="IPR009386">
    <property type="entry name" value="ZapG-like"/>
</dbReference>
<evidence type="ECO:0000256" key="12">
    <source>
        <dbReference type="ARBA" id="ARBA00035727"/>
    </source>
</evidence>
<comment type="similarity">
    <text evidence="10">Belongs to the ZapG family.</text>
</comment>
<keyword evidence="9" id="KW-0131">Cell cycle</keyword>
<name>A0ABY4DTP2_9NEIS</name>
<keyword evidence="7 14" id="KW-1133">Transmembrane helix</keyword>
<evidence type="ECO:0000313" key="15">
    <source>
        <dbReference type="EMBL" id="UOO82411.1"/>
    </source>
</evidence>